<dbReference type="Proteomes" id="UP000242254">
    <property type="component" value="Unassembled WGS sequence"/>
</dbReference>
<dbReference type="FunFam" id="4.10.1000.10:FF:000003">
    <property type="entry name" value="Zinc finger CCCH domain-containing protein"/>
    <property type="match status" value="1"/>
</dbReference>
<proteinExistence type="predicted"/>
<evidence type="ECO:0000256" key="2">
    <source>
        <dbReference type="ARBA" id="ARBA00022737"/>
    </source>
</evidence>
<reference evidence="7 8" key="1">
    <citation type="journal article" date="2016" name="Proc. Natl. Acad. Sci. U.S.A.">
        <title>Lipid metabolic changes in an early divergent fungus govern the establishment of a mutualistic symbiosis with endobacteria.</title>
        <authorList>
            <person name="Lastovetsky O.A."/>
            <person name="Gaspar M.L."/>
            <person name="Mondo S.J."/>
            <person name="LaButti K.M."/>
            <person name="Sandor L."/>
            <person name="Grigoriev I.V."/>
            <person name="Henry S.A."/>
            <person name="Pawlowska T.E."/>
        </authorList>
    </citation>
    <scope>NUCLEOTIDE SEQUENCE [LARGE SCALE GENOMIC DNA]</scope>
    <source>
        <strain evidence="7 8">ATCC 52813</strain>
    </source>
</reference>
<sequence length="73" mass="8491">YKTRLCERYETEGSCPYGPKCHFAHGIGELRGKPEGQAAKEESPAENNQLFKTKLCEKFMRERFCQYGPKCHF</sequence>
<keyword evidence="1 5" id="KW-0479">Metal-binding</keyword>
<gene>
    <name evidence="7" type="ORF">RHIMIDRAFT_180875</name>
</gene>
<dbReference type="InterPro" id="IPR000571">
    <property type="entry name" value="Znf_CCCH"/>
</dbReference>
<organism evidence="7 8">
    <name type="scientific">Rhizopus microsporus ATCC 52813</name>
    <dbReference type="NCBI Taxonomy" id="1340429"/>
    <lineage>
        <taxon>Eukaryota</taxon>
        <taxon>Fungi</taxon>
        <taxon>Fungi incertae sedis</taxon>
        <taxon>Mucoromycota</taxon>
        <taxon>Mucoromycotina</taxon>
        <taxon>Mucoromycetes</taxon>
        <taxon>Mucorales</taxon>
        <taxon>Mucorineae</taxon>
        <taxon>Rhizopodaceae</taxon>
        <taxon>Rhizopus</taxon>
    </lineage>
</organism>
<evidence type="ECO:0000256" key="1">
    <source>
        <dbReference type="ARBA" id="ARBA00022723"/>
    </source>
</evidence>
<dbReference type="GO" id="GO:0010468">
    <property type="term" value="P:regulation of gene expression"/>
    <property type="evidence" value="ECO:0007669"/>
    <property type="project" value="UniProtKB-ARBA"/>
</dbReference>
<dbReference type="SMART" id="SM00356">
    <property type="entry name" value="ZnF_C3H1"/>
    <property type="match status" value="2"/>
</dbReference>
<keyword evidence="3 5" id="KW-0863">Zinc-finger</keyword>
<dbReference type="Gene3D" id="4.10.1000.10">
    <property type="entry name" value="Zinc finger, CCCH-type"/>
    <property type="match status" value="2"/>
</dbReference>
<protein>
    <recommendedName>
        <fullName evidence="6">C3H1-type domain-containing protein</fullName>
    </recommendedName>
</protein>
<feature type="domain" description="C3H1-type" evidence="6">
    <location>
        <begin position="50"/>
        <end position="73"/>
    </location>
</feature>
<feature type="domain" description="C3H1-type" evidence="6">
    <location>
        <begin position="1"/>
        <end position="28"/>
    </location>
</feature>
<dbReference type="PROSITE" id="PS50103">
    <property type="entry name" value="ZF_C3H1"/>
    <property type="match status" value="2"/>
</dbReference>
<dbReference type="RefSeq" id="XP_023462367.1">
    <property type="nucleotide sequence ID" value="XM_023605781.1"/>
</dbReference>
<dbReference type="GO" id="GO:0003729">
    <property type="term" value="F:mRNA binding"/>
    <property type="evidence" value="ECO:0007669"/>
    <property type="project" value="InterPro"/>
</dbReference>
<evidence type="ECO:0000256" key="4">
    <source>
        <dbReference type="ARBA" id="ARBA00022833"/>
    </source>
</evidence>
<feature type="zinc finger region" description="C3H1-type" evidence="5">
    <location>
        <begin position="1"/>
        <end position="28"/>
    </location>
</feature>
<dbReference type="InterPro" id="IPR045877">
    <property type="entry name" value="ZFP36-like"/>
</dbReference>
<evidence type="ECO:0000256" key="3">
    <source>
        <dbReference type="ARBA" id="ARBA00022771"/>
    </source>
</evidence>
<dbReference type="AlphaFoldDB" id="A0A2G4SIT1"/>
<dbReference type="PANTHER" id="PTHR12547:SF18">
    <property type="entry name" value="PROTEIN TIS11"/>
    <property type="match status" value="1"/>
</dbReference>
<evidence type="ECO:0000313" key="8">
    <source>
        <dbReference type="Proteomes" id="UP000242254"/>
    </source>
</evidence>
<dbReference type="EMBL" id="KZ303863">
    <property type="protein sequence ID" value="PHZ08659.1"/>
    <property type="molecule type" value="Genomic_DNA"/>
</dbReference>
<dbReference type="PANTHER" id="PTHR12547">
    <property type="entry name" value="CCCH ZINC FINGER/TIS11-RELATED"/>
    <property type="match status" value="1"/>
</dbReference>
<dbReference type="GeneID" id="35436771"/>
<accession>A0A2G4SIT1</accession>
<dbReference type="SUPFAM" id="SSF90229">
    <property type="entry name" value="CCCH zinc finger"/>
    <property type="match status" value="2"/>
</dbReference>
<keyword evidence="2" id="KW-0677">Repeat</keyword>
<evidence type="ECO:0000313" key="7">
    <source>
        <dbReference type="EMBL" id="PHZ08659.1"/>
    </source>
</evidence>
<dbReference type="Pfam" id="PF00642">
    <property type="entry name" value="zf-CCCH"/>
    <property type="match status" value="2"/>
</dbReference>
<keyword evidence="4 5" id="KW-0862">Zinc</keyword>
<keyword evidence="8" id="KW-1185">Reference proteome</keyword>
<dbReference type="GO" id="GO:0051252">
    <property type="term" value="P:regulation of RNA metabolic process"/>
    <property type="evidence" value="ECO:0007669"/>
    <property type="project" value="UniProtKB-ARBA"/>
</dbReference>
<feature type="non-terminal residue" evidence="7">
    <location>
        <position position="1"/>
    </location>
</feature>
<dbReference type="STRING" id="1340429.A0A2G4SIT1"/>
<feature type="zinc finger region" description="C3H1-type" evidence="5">
    <location>
        <begin position="50"/>
        <end position="73"/>
    </location>
</feature>
<evidence type="ECO:0000256" key="5">
    <source>
        <dbReference type="PROSITE-ProRule" id="PRU00723"/>
    </source>
</evidence>
<feature type="non-terminal residue" evidence="7">
    <location>
        <position position="73"/>
    </location>
</feature>
<name>A0A2G4SIT1_RHIZD</name>
<dbReference type="GO" id="GO:0008270">
    <property type="term" value="F:zinc ion binding"/>
    <property type="evidence" value="ECO:0007669"/>
    <property type="project" value="UniProtKB-KW"/>
</dbReference>
<evidence type="ECO:0000259" key="6">
    <source>
        <dbReference type="PROSITE" id="PS50103"/>
    </source>
</evidence>
<dbReference type="InterPro" id="IPR036855">
    <property type="entry name" value="Znf_CCCH_sf"/>
</dbReference>